<dbReference type="SMART" id="SM00228">
    <property type="entry name" value="PDZ"/>
    <property type="match status" value="2"/>
</dbReference>
<evidence type="ECO:0000313" key="3">
    <source>
        <dbReference type="EMBL" id="JAB54886.1"/>
    </source>
</evidence>
<dbReference type="Pfam" id="PF00595">
    <property type="entry name" value="PDZ"/>
    <property type="match status" value="2"/>
</dbReference>
<feature type="compositionally biased region" description="Low complexity" evidence="1">
    <location>
        <begin position="799"/>
        <end position="819"/>
    </location>
</feature>
<feature type="region of interest" description="Disordered" evidence="1">
    <location>
        <begin position="799"/>
        <end position="831"/>
    </location>
</feature>
<dbReference type="PANTHER" id="PTHR19964:SF95">
    <property type="entry name" value="ARC, ISOFORM A"/>
    <property type="match status" value="1"/>
</dbReference>
<feature type="compositionally biased region" description="Low complexity" evidence="1">
    <location>
        <begin position="869"/>
        <end position="879"/>
    </location>
</feature>
<dbReference type="PANTHER" id="PTHR19964">
    <property type="entry name" value="MULTIPLE PDZ DOMAIN PROTEIN"/>
    <property type="match status" value="1"/>
</dbReference>
<accession>U5EL40</accession>
<feature type="domain" description="PDZ" evidence="2">
    <location>
        <begin position="551"/>
        <end position="630"/>
    </location>
</feature>
<proteinExistence type="evidence at transcript level"/>
<dbReference type="PROSITE" id="PS50106">
    <property type="entry name" value="PDZ"/>
    <property type="match status" value="2"/>
</dbReference>
<feature type="domain" description="PDZ" evidence="2">
    <location>
        <begin position="897"/>
        <end position="971"/>
    </location>
</feature>
<dbReference type="Gene3D" id="2.30.42.10">
    <property type="match status" value="2"/>
</dbReference>
<reference evidence="3" key="1">
    <citation type="journal article" date="2014" name="Insect Biochem. Mol. Biol.">
        <title>An insight into the sialome of the frog biting fly, Corethrella appendiculata.</title>
        <authorList>
            <person name="Ribeiro J.M.C."/>
            <person name="Chagas A.C."/>
            <person name="Pham V.M."/>
            <person name="Lounibos L.P."/>
            <person name="Calvo E."/>
        </authorList>
    </citation>
    <scope>NUCLEOTIDE SEQUENCE</scope>
    <source>
        <tissue evidence="3">Salivary glands</tissue>
    </source>
</reference>
<feature type="region of interest" description="Disordered" evidence="1">
    <location>
        <begin position="863"/>
        <end position="883"/>
    </location>
</feature>
<feature type="region of interest" description="Disordered" evidence="1">
    <location>
        <begin position="164"/>
        <end position="184"/>
    </location>
</feature>
<dbReference type="SUPFAM" id="SSF50156">
    <property type="entry name" value="PDZ domain-like"/>
    <property type="match status" value="2"/>
</dbReference>
<feature type="region of interest" description="Disordered" evidence="1">
    <location>
        <begin position="740"/>
        <end position="765"/>
    </location>
</feature>
<dbReference type="EMBL" id="GANO01004985">
    <property type="protein sequence ID" value="JAB54886.1"/>
    <property type="molecule type" value="mRNA"/>
</dbReference>
<evidence type="ECO:0000256" key="1">
    <source>
        <dbReference type="SAM" id="MobiDB-lite"/>
    </source>
</evidence>
<dbReference type="CDD" id="cd06759">
    <property type="entry name" value="PDZ3_PDZD2-PDZ1_hPro-IL-16-like"/>
    <property type="match status" value="1"/>
</dbReference>
<name>U5EL40_9DIPT</name>
<feature type="compositionally biased region" description="Low complexity" evidence="1">
    <location>
        <begin position="73"/>
        <end position="101"/>
    </location>
</feature>
<feature type="compositionally biased region" description="Polar residues" evidence="1">
    <location>
        <begin position="740"/>
        <end position="750"/>
    </location>
</feature>
<dbReference type="InterPro" id="IPR051342">
    <property type="entry name" value="PDZ_scaffold"/>
</dbReference>
<dbReference type="InterPro" id="IPR001478">
    <property type="entry name" value="PDZ"/>
</dbReference>
<dbReference type="CDD" id="cd00136">
    <property type="entry name" value="PDZ_canonical"/>
    <property type="match status" value="1"/>
</dbReference>
<organism evidence="3">
    <name type="scientific">Corethrella appendiculata</name>
    <dbReference type="NCBI Taxonomy" id="1370023"/>
    <lineage>
        <taxon>Eukaryota</taxon>
        <taxon>Metazoa</taxon>
        <taxon>Ecdysozoa</taxon>
        <taxon>Arthropoda</taxon>
        <taxon>Hexapoda</taxon>
        <taxon>Insecta</taxon>
        <taxon>Pterygota</taxon>
        <taxon>Neoptera</taxon>
        <taxon>Endopterygota</taxon>
        <taxon>Diptera</taxon>
        <taxon>Nematocera</taxon>
        <taxon>Culicoidea</taxon>
        <taxon>Chaoboridae</taxon>
        <taxon>Corethrella</taxon>
    </lineage>
</organism>
<evidence type="ECO:0000259" key="2">
    <source>
        <dbReference type="PROSITE" id="PS50106"/>
    </source>
</evidence>
<dbReference type="AlphaFoldDB" id="U5EL40"/>
<feature type="region of interest" description="Disordered" evidence="1">
    <location>
        <begin position="73"/>
        <end position="115"/>
    </location>
</feature>
<sequence>MRWFKRSSDSPKLLSLSPIRHADQENYYFNEINNAANSENIASTTSFLTSTTPTSPLNSSLLSTTSTSSSAAAATASPSSNYNNSRNLNSLSSSSSTTSSSRKSRKDHSPINWTKKSTQSSINCYNVEEGRVIIDRPKGRFISPVRFKNKQTSQLLISLSVNSTTTPTPTTISASPNNNSNTPISRKIMQRDKNAIIKNHNNNNILNDDSPIIVAKSLSKSIGNLTTQNTNTVLSRRIDSTNILYRDKEKKNPLGNTRLSCYKPILNTSHPHQQPDHYKSVDDFMYLNSFCNESIASDNCGNSLLADDDDEDDDADTVDGDTCSNISQITLTQQSQNDDYKPKKMTTIITDGEDDDETYGFSKTIKSRSIENMYKIKLENLKEEHLLNISNSCSQKSMKRKEFFKVMSDKTQKLFSKIYTANSKTNLIMESKQQSPIVLRRNHEMRRKNCENSSQRRSLSYGMLPAINDFQLKITQNNSNEDDYNELNTTVVHVPKQDTEDGDSGILVNESGASSILDTDDVSSLNDANNHSPSLPLKTSNVNSENTEFKLVSLKLNHHSTTEHVDNSLGITIKHTKIGDCDTINRYEIANILPGGLVHRDGTIKIGDEIVNVIGKRLRGLSLQQVNELFLNCTKTKAPTIDLVICRSKANDNDLQTKMVKHKTKAARKISLDSYTIENDQQMEQRRQQQQQQQQENKLREFLSSENFASIAINIDGNKYNTLGTPRRHKSGLSILKSIANQEDSNANDNRNNEPKTNNAATTTTINDSIKRRISQFQKNHAPYSSISKKLIRRSLIGKQQSQQNLNSSHSSNSNNSLKNYDETTEEDVSVKQDLSKSNINLCDDEKLKELGINDDISDRSLASLQHPQSQSKSSSSSSNFCTLPRRPKSGLCSFHTIAFEKGPGKKSLGFTIVGGADSPRGALGIFIKSILPTGQAAEDGRLKAGDEVLAVNGQVCHDLTHLEAVKLFKSIKCGEIVLQICRRAKLTAPTILTKNNSKDES</sequence>
<dbReference type="InterPro" id="IPR036034">
    <property type="entry name" value="PDZ_sf"/>
</dbReference>
<protein>
    <submittedName>
        <fullName evidence="3">Putative pdz domain containing protein found in a variety of eumetazoan signaling molecules</fullName>
    </submittedName>
</protein>